<organism evidence="8 9">
    <name type="scientific">Candidatus Terasakiella magnetica</name>
    <dbReference type="NCBI Taxonomy" id="1867952"/>
    <lineage>
        <taxon>Bacteria</taxon>
        <taxon>Pseudomonadati</taxon>
        <taxon>Pseudomonadota</taxon>
        <taxon>Alphaproteobacteria</taxon>
        <taxon>Rhodospirillales</taxon>
        <taxon>Terasakiellaceae</taxon>
        <taxon>Terasakiella</taxon>
    </lineage>
</organism>
<evidence type="ECO:0000256" key="2">
    <source>
        <dbReference type="ARBA" id="ARBA00007862"/>
    </source>
</evidence>
<dbReference type="EMBL" id="FLYE01000012">
    <property type="protein sequence ID" value="SCA56503.1"/>
    <property type="molecule type" value="Genomic_DNA"/>
</dbReference>
<comment type="subcellular location">
    <subcellularLocation>
        <location evidence="1">Membrane</location>
        <topology evidence="1">Single-pass membrane protein</topology>
    </subcellularLocation>
</comment>
<evidence type="ECO:0000256" key="4">
    <source>
        <dbReference type="ARBA" id="ARBA00022989"/>
    </source>
</evidence>
<sequence length="286" mass="32490">MPKKLVALIILLVGFAGLMSGTLFKVAEPVQAVVFQFGDPRRVIQEPGLNWKIPFIQDIQYFDKRILNLDPQPAELPLADQKRIIVDSYARYKITDPLKFFQTVQGSERAFNDAFGRILNRSVRDAIAKVGMVDLLSQKRVEVMSEIVNSVSKEAPDYGVTIVDVRIGRADLPAQISENVFDRMRTDRVQEANKLRAEGDEIKQRIEAEAEREKTVILAEARRTSNILRGQGDAQRNVVLGEAYGKDPEFFRFYRSMEAYREALGEGTSMVLSPDSEFFSYFGMRK</sequence>
<reference evidence="8 9" key="1">
    <citation type="submission" date="2016-07" db="EMBL/GenBank/DDBJ databases">
        <authorList>
            <person name="Lefevre C.T."/>
        </authorList>
    </citation>
    <scope>NUCLEOTIDE SEQUENCE [LARGE SCALE GENOMIC DNA]</scope>
    <source>
        <strain evidence="8">PR1</strain>
    </source>
</reference>
<dbReference type="Gene3D" id="3.30.479.30">
    <property type="entry name" value="Band 7 domain"/>
    <property type="match status" value="1"/>
</dbReference>
<name>A0A1C3RGT0_9PROT</name>
<dbReference type="InterPro" id="IPR036013">
    <property type="entry name" value="Band_7/SPFH_dom_sf"/>
</dbReference>
<evidence type="ECO:0000313" key="9">
    <source>
        <dbReference type="Proteomes" id="UP000231658"/>
    </source>
</evidence>
<dbReference type="InterPro" id="IPR001107">
    <property type="entry name" value="Band_7"/>
</dbReference>
<dbReference type="SUPFAM" id="SSF117892">
    <property type="entry name" value="Band 7/SPFH domain"/>
    <property type="match status" value="1"/>
</dbReference>
<evidence type="ECO:0000259" key="7">
    <source>
        <dbReference type="SMART" id="SM00244"/>
    </source>
</evidence>
<protein>
    <recommendedName>
        <fullName evidence="6">Protein HflC</fullName>
    </recommendedName>
</protein>
<keyword evidence="4" id="KW-1133">Transmembrane helix</keyword>
<keyword evidence="5" id="KW-0472">Membrane</keyword>
<keyword evidence="3" id="KW-0812">Transmembrane</keyword>
<dbReference type="OrthoDB" id="9812991at2"/>
<dbReference type="PANTHER" id="PTHR42911">
    <property type="entry name" value="MODULATOR OF FTSH PROTEASE HFLC"/>
    <property type="match status" value="1"/>
</dbReference>
<dbReference type="PIRSF" id="PIRSF005651">
    <property type="entry name" value="HflC"/>
    <property type="match status" value="1"/>
</dbReference>
<dbReference type="RefSeq" id="WP_069188585.1">
    <property type="nucleotide sequence ID" value="NZ_FLYE01000012.1"/>
</dbReference>
<dbReference type="STRING" id="1867952.MTBPR1_20351"/>
<comment type="function">
    <text evidence="6">HflC and HflK could regulate a protease.</text>
</comment>
<comment type="similarity">
    <text evidence="2 6">Belongs to the band 7/mec-2 family. HflC subfamily.</text>
</comment>
<dbReference type="GO" id="GO:0016020">
    <property type="term" value="C:membrane"/>
    <property type="evidence" value="ECO:0007669"/>
    <property type="project" value="UniProtKB-SubCell"/>
</dbReference>
<evidence type="ECO:0000256" key="6">
    <source>
        <dbReference type="PIRNR" id="PIRNR005651"/>
    </source>
</evidence>
<dbReference type="AlphaFoldDB" id="A0A1C3RGT0"/>
<evidence type="ECO:0000313" key="8">
    <source>
        <dbReference type="EMBL" id="SCA56503.1"/>
    </source>
</evidence>
<dbReference type="Pfam" id="PF01145">
    <property type="entry name" value="Band_7"/>
    <property type="match status" value="1"/>
</dbReference>
<dbReference type="SMART" id="SM00244">
    <property type="entry name" value="PHB"/>
    <property type="match status" value="1"/>
</dbReference>
<proteinExistence type="inferred from homology"/>
<dbReference type="InterPro" id="IPR010200">
    <property type="entry name" value="HflC"/>
</dbReference>
<dbReference type="Proteomes" id="UP000231658">
    <property type="component" value="Unassembled WGS sequence"/>
</dbReference>
<gene>
    <name evidence="8" type="ORF">MTBPR1_20351</name>
</gene>
<accession>A0A1C3RGT0</accession>
<evidence type="ECO:0000256" key="3">
    <source>
        <dbReference type="ARBA" id="ARBA00022692"/>
    </source>
</evidence>
<keyword evidence="9" id="KW-1185">Reference proteome</keyword>
<feature type="domain" description="Band 7" evidence="7">
    <location>
        <begin position="21"/>
        <end position="184"/>
    </location>
</feature>
<evidence type="ECO:0000256" key="1">
    <source>
        <dbReference type="ARBA" id="ARBA00004167"/>
    </source>
</evidence>
<dbReference type="PANTHER" id="PTHR42911:SF1">
    <property type="entry name" value="MODULATOR OF FTSH PROTEASE HFLC"/>
    <property type="match status" value="1"/>
</dbReference>
<evidence type="ECO:0000256" key="5">
    <source>
        <dbReference type="ARBA" id="ARBA00023136"/>
    </source>
</evidence>
<dbReference type="CDD" id="cd03405">
    <property type="entry name" value="SPFH_HflC"/>
    <property type="match status" value="1"/>
</dbReference>